<accession>A0A8H7EW61</accession>
<evidence type="ECO:0000313" key="1">
    <source>
        <dbReference type="EMBL" id="KAF7760602.1"/>
    </source>
</evidence>
<proteinExistence type="predicted"/>
<evidence type="ECO:0000313" key="2">
    <source>
        <dbReference type="Proteomes" id="UP000629468"/>
    </source>
</evidence>
<organism evidence="1 2">
    <name type="scientific">Agaricus bisporus var. burnettii</name>
    <dbReference type="NCBI Taxonomy" id="192524"/>
    <lineage>
        <taxon>Eukaryota</taxon>
        <taxon>Fungi</taxon>
        <taxon>Dikarya</taxon>
        <taxon>Basidiomycota</taxon>
        <taxon>Agaricomycotina</taxon>
        <taxon>Agaricomycetes</taxon>
        <taxon>Agaricomycetidae</taxon>
        <taxon>Agaricales</taxon>
        <taxon>Agaricineae</taxon>
        <taxon>Agaricaceae</taxon>
        <taxon>Agaricus</taxon>
    </lineage>
</organism>
<dbReference type="AlphaFoldDB" id="A0A8H7EW61"/>
<gene>
    <name evidence="1" type="ORF">Agabi119p4_11278</name>
</gene>
<dbReference type="EMBL" id="JABXXO010000015">
    <property type="protein sequence ID" value="KAF7760602.1"/>
    <property type="molecule type" value="Genomic_DNA"/>
</dbReference>
<dbReference type="Proteomes" id="UP000629468">
    <property type="component" value="Unassembled WGS sequence"/>
</dbReference>
<name>A0A8H7EW61_AGABI</name>
<protein>
    <submittedName>
        <fullName evidence="1">Uncharacterized protein</fullName>
    </submittedName>
</protein>
<comment type="caution">
    <text evidence="1">The sequence shown here is derived from an EMBL/GenBank/DDBJ whole genome shotgun (WGS) entry which is preliminary data.</text>
</comment>
<reference evidence="1 2" key="1">
    <citation type="journal article" name="Sci. Rep.">
        <title>Telomere-to-telomere assembled and centromere annotated genomes of the two main subspecies of the button mushroom Agaricus bisporus reveal especially polymorphic chromosome ends.</title>
        <authorList>
            <person name="Sonnenberg A.S.M."/>
            <person name="Sedaghat-Telgerd N."/>
            <person name="Lavrijssen B."/>
            <person name="Ohm R.A."/>
            <person name="Hendrickx P.M."/>
            <person name="Scholtmeijer K."/>
            <person name="Baars J.J.P."/>
            <person name="van Peer A."/>
        </authorList>
    </citation>
    <scope>NUCLEOTIDE SEQUENCE [LARGE SCALE GENOMIC DNA]</scope>
    <source>
        <strain evidence="1 2">H119_p4</strain>
    </source>
</reference>
<sequence length="203" mass="22844">MQTEIGQITPYADNTRVKLKTDIDGVKLIDSQRVNHTLSAGTIVFIKTHVPHDTRTSINFDPLTADAYLYKLESTVMEKFPHFELQQPLCVGNNETQKIGHIALDTEECPPKGDFGMYKKGDVSRIRRGHQYEYGLGPGAVTLKGGDLVSIQAKPTTKSGSPSVMIPRNAYYLMVQRVKYSTVTREITWRSKYAINPHNFELV</sequence>